<dbReference type="PANTHER" id="PTHR44845:SF6">
    <property type="entry name" value="BETA-ALANINE-ACTIVATING ENZYME"/>
    <property type="match status" value="1"/>
</dbReference>
<dbReference type="Proteomes" id="UP000242188">
    <property type="component" value="Unassembled WGS sequence"/>
</dbReference>
<dbReference type="EMBL" id="NEDP02001185">
    <property type="protein sequence ID" value="OWF53903.1"/>
    <property type="molecule type" value="Genomic_DNA"/>
</dbReference>
<evidence type="ECO:0000259" key="5">
    <source>
        <dbReference type="PROSITE" id="PS50075"/>
    </source>
</evidence>
<dbReference type="SUPFAM" id="SSF56801">
    <property type="entry name" value="Acetyl-CoA synthetase-like"/>
    <property type="match status" value="1"/>
</dbReference>
<dbReference type="Pfam" id="PF00550">
    <property type="entry name" value="PP-binding"/>
    <property type="match status" value="1"/>
</dbReference>
<feature type="domain" description="Carrier" evidence="5">
    <location>
        <begin position="538"/>
        <end position="613"/>
    </location>
</feature>
<comment type="caution">
    <text evidence="6">The sequence shown here is derived from an EMBL/GenBank/DDBJ whole genome shotgun (WGS) entry which is preliminary data.</text>
</comment>
<protein>
    <submittedName>
        <fullName evidence="6">Linear gramicidin synthase subunit D</fullName>
    </submittedName>
</protein>
<evidence type="ECO:0000256" key="4">
    <source>
        <dbReference type="SAM" id="MobiDB-lite"/>
    </source>
</evidence>
<evidence type="ECO:0000256" key="2">
    <source>
        <dbReference type="ARBA" id="ARBA00022553"/>
    </source>
</evidence>
<dbReference type="STRING" id="6573.A0A210QYN2"/>
<dbReference type="InterPro" id="IPR036291">
    <property type="entry name" value="NAD(P)-bd_dom_sf"/>
</dbReference>
<dbReference type="InterPro" id="IPR042099">
    <property type="entry name" value="ANL_N_sf"/>
</dbReference>
<gene>
    <name evidence="6" type="ORF">KP79_PYT13091</name>
</gene>
<dbReference type="PANTHER" id="PTHR44845">
    <property type="entry name" value="CARRIER DOMAIN-CONTAINING PROTEIN"/>
    <property type="match status" value="1"/>
</dbReference>
<dbReference type="NCBIfam" id="TIGR01746">
    <property type="entry name" value="Thioester-redct"/>
    <property type="match status" value="1"/>
</dbReference>
<evidence type="ECO:0000256" key="3">
    <source>
        <dbReference type="ARBA" id="ARBA00023002"/>
    </source>
</evidence>
<dbReference type="PRINTS" id="PR00080">
    <property type="entry name" value="SDRFAMILY"/>
</dbReference>
<evidence type="ECO:0000313" key="7">
    <source>
        <dbReference type="Proteomes" id="UP000242188"/>
    </source>
</evidence>
<dbReference type="InterPro" id="IPR036736">
    <property type="entry name" value="ACP-like_sf"/>
</dbReference>
<dbReference type="Pfam" id="PF00106">
    <property type="entry name" value="adh_short"/>
    <property type="match status" value="1"/>
</dbReference>
<accession>A0A210QYN2</accession>
<dbReference type="InterPro" id="IPR013120">
    <property type="entry name" value="FAR_NAD-bd"/>
</dbReference>
<dbReference type="InterPro" id="IPR020845">
    <property type="entry name" value="AMP-binding_CS"/>
</dbReference>
<feature type="region of interest" description="Disordered" evidence="4">
    <location>
        <begin position="521"/>
        <end position="542"/>
    </location>
</feature>
<dbReference type="InterPro" id="IPR010080">
    <property type="entry name" value="Thioester_reductase-like_dom"/>
</dbReference>
<dbReference type="SUPFAM" id="SSF47336">
    <property type="entry name" value="ACP-like"/>
    <property type="match status" value="1"/>
</dbReference>
<dbReference type="CDD" id="cd05235">
    <property type="entry name" value="SDR_e1"/>
    <property type="match status" value="1"/>
</dbReference>
<keyword evidence="1" id="KW-0596">Phosphopantetheine</keyword>
<dbReference type="Gene3D" id="3.40.50.720">
    <property type="entry name" value="NAD(P)-binding Rossmann-like Domain"/>
    <property type="match status" value="2"/>
</dbReference>
<dbReference type="PRINTS" id="PR00081">
    <property type="entry name" value="GDHRDH"/>
</dbReference>
<dbReference type="FunFam" id="3.40.50.720:FF:000047">
    <property type="entry name" value="NADP-dependent L-serine/L-allo-threonine dehydrogenase"/>
    <property type="match status" value="1"/>
</dbReference>
<dbReference type="CDD" id="cd05930">
    <property type="entry name" value="A_NRPS"/>
    <property type="match status" value="1"/>
</dbReference>
<dbReference type="OrthoDB" id="416786at2759"/>
<dbReference type="Gene3D" id="3.30.300.30">
    <property type="match status" value="1"/>
</dbReference>
<dbReference type="Pfam" id="PF00501">
    <property type="entry name" value="AMP-binding"/>
    <property type="match status" value="1"/>
</dbReference>
<dbReference type="SUPFAM" id="SSF51735">
    <property type="entry name" value="NAD(P)-binding Rossmann-fold domains"/>
    <property type="match status" value="2"/>
</dbReference>
<proteinExistence type="predicted"/>
<keyword evidence="2" id="KW-0597">Phosphoprotein</keyword>
<dbReference type="InterPro" id="IPR025110">
    <property type="entry name" value="AMP-bd_C"/>
</dbReference>
<dbReference type="PROSITE" id="PS50075">
    <property type="entry name" value="CARRIER"/>
    <property type="match status" value="1"/>
</dbReference>
<keyword evidence="7" id="KW-1185">Reference proteome</keyword>
<dbReference type="FunFam" id="3.40.50.980:FF:000001">
    <property type="entry name" value="Non-ribosomal peptide synthetase"/>
    <property type="match status" value="1"/>
</dbReference>
<sequence>MTNQSGKEMSDYQEQGLLHEMFSRQAEATPSQVALVEADGDHMTFRELEDLTNILASYLSRQGVTTDKCVGIYLNKSINFSLSYISILKAGGAYLPLDIAYPQPLLQSILKDAEPVVIITSPDLVSALPDRKNVLVLKEGWSKELDVQKQTDQTTDKSTSTTLDSLAYIVYSSGTTGKPKGIMCPHRGSVFSYHWRHLAFPYGPEDREACNIFFTWEMLRPLLKGIPMYIIPNTVIYDPPLLCDFLQEHKITRMLFTPSLLEAVLNTPGLDLKTKLKSMKQIFFCGEVVTTALFERCLKLLPWIQFLNLYSVSECHDVACEDLGKYFQTNQGALNSRKFCPVGRILPGVEVVILDDQYTPQPVGSSGEIYVGGPTLARGYLNRPEQQAVRFIQRPGAVPKGMGDKLYRTGDWGYMLSNGSLEICGRCDSMVKIRGYSIEVQAVETAILELTVVTACVILVEGDEGENKFLVAYVVTEGQTSKKALRAALKLSLPFYMIPSYFVIVPSLPIVETTGKLDKKALPPFDKESESDIDKEAQPSTETEKEVAQMWKQVLQIKDVDIQESFFDQGGHSLLATQLLGNLRDKYQVNITVRDLFIHPTIASICQLIEAKKENSEVDIIVPKVTFDLKAEVARHDMAKVDIDMNLRAFWRSFNLLNESKFKKARVLLTGTTGFLGAFLLRELLLTTQSTVYCVVRELPDKSPTERVEATLKQFGILAGSDTPTEEQAFLAKQFSSHVHAMKGDVALVKLGMNEDDYTYLCTEIDYIIHAAAYVNLVYPYSALQGANVNGTANMVLFACTGKIKPFHYVSTDAVFPNGRLDCGENDDITPLADQLTDGYSQSKWVAEQLISRADQRGIPVVIYRLGNMSGDMTKAYWNPQDLTLLMLQAITRLGVAPDVEWLVEMTPVDFAAEFLIKMAHNLSTAFGKVYHVLNSKPIHCRWLYKWMNANGFSVEVVKFTEWRKRVLQGTELDGVTDLQRLLDTYIRDESFFSKLSTYRTDNLDQALSQLNIKYPATDGDLLKTYFSQLSQRGIISAGKGTVKKDPGPLDGKVAIVTGASSGIGKAIAKALAGAGAKVSMAARRVDRLQEVENNIRANGGVGICVQTDVTKRDEVKQLVSQTESILGPVDILVNNAGTMYYTMMKNLHEDEWDRQIDVNIKGLTNGIGAVLDGMLERKSGHIVNMSSDAGKKGFPGLAVYSGTKFYVEGLSQALRQEVCKSGLRVTCIQPGDVATELLVHNTDPEAKEAYDGSQLCRILDAEDVARAVLYAVTQPPHVGINEILIEPREAPV</sequence>
<dbReference type="Pfam" id="PF07993">
    <property type="entry name" value="NAD_binding_4"/>
    <property type="match status" value="1"/>
</dbReference>
<dbReference type="PROSITE" id="PS00061">
    <property type="entry name" value="ADH_SHORT"/>
    <property type="match status" value="1"/>
</dbReference>
<dbReference type="GO" id="GO:0016616">
    <property type="term" value="F:oxidoreductase activity, acting on the CH-OH group of donors, NAD or NADP as acceptor"/>
    <property type="evidence" value="ECO:0007669"/>
    <property type="project" value="UniProtKB-ARBA"/>
</dbReference>
<organism evidence="6 7">
    <name type="scientific">Mizuhopecten yessoensis</name>
    <name type="common">Japanese scallop</name>
    <name type="synonym">Patinopecten yessoensis</name>
    <dbReference type="NCBI Taxonomy" id="6573"/>
    <lineage>
        <taxon>Eukaryota</taxon>
        <taxon>Metazoa</taxon>
        <taxon>Spiralia</taxon>
        <taxon>Lophotrochozoa</taxon>
        <taxon>Mollusca</taxon>
        <taxon>Bivalvia</taxon>
        <taxon>Autobranchia</taxon>
        <taxon>Pteriomorphia</taxon>
        <taxon>Pectinida</taxon>
        <taxon>Pectinoidea</taxon>
        <taxon>Pectinidae</taxon>
        <taxon>Mizuhopecten</taxon>
    </lineage>
</organism>
<name>A0A210QYN2_MIZYE</name>
<dbReference type="InterPro" id="IPR020904">
    <property type="entry name" value="Sc_DH/Rdtase_CS"/>
</dbReference>
<dbReference type="PROSITE" id="PS00455">
    <property type="entry name" value="AMP_BINDING"/>
    <property type="match status" value="1"/>
</dbReference>
<dbReference type="Gene3D" id="3.40.50.12780">
    <property type="entry name" value="N-terminal domain of ligase-like"/>
    <property type="match status" value="1"/>
</dbReference>
<dbReference type="Pfam" id="PF13193">
    <property type="entry name" value="AMP-binding_C"/>
    <property type="match status" value="1"/>
</dbReference>
<dbReference type="InterPro" id="IPR009081">
    <property type="entry name" value="PP-bd_ACP"/>
</dbReference>
<evidence type="ECO:0000256" key="1">
    <source>
        <dbReference type="ARBA" id="ARBA00022450"/>
    </source>
</evidence>
<evidence type="ECO:0000313" key="6">
    <source>
        <dbReference type="EMBL" id="OWF53903.1"/>
    </source>
</evidence>
<dbReference type="Gene3D" id="1.10.1200.10">
    <property type="entry name" value="ACP-like"/>
    <property type="match status" value="1"/>
</dbReference>
<dbReference type="InterPro" id="IPR002347">
    <property type="entry name" value="SDR_fam"/>
</dbReference>
<reference evidence="6 7" key="1">
    <citation type="journal article" date="2017" name="Nat. Ecol. Evol.">
        <title>Scallop genome provides insights into evolution of bilaterian karyotype and development.</title>
        <authorList>
            <person name="Wang S."/>
            <person name="Zhang J."/>
            <person name="Jiao W."/>
            <person name="Li J."/>
            <person name="Xun X."/>
            <person name="Sun Y."/>
            <person name="Guo X."/>
            <person name="Huan P."/>
            <person name="Dong B."/>
            <person name="Zhang L."/>
            <person name="Hu X."/>
            <person name="Sun X."/>
            <person name="Wang J."/>
            <person name="Zhao C."/>
            <person name="Wang Y."/>
            <person name="Wang D."/>
            <person name="Huang X."/>
            <person name="Wang R."/>
            <person name="Lv J."/>
            <person name="Li Y."/>
            <person name="Zhang Z."/>
            <person name="Liu B."/>
            <person name="Lu W."/>
            <person name="Hui Y."/>
            <person name="Liang J."/>
            <person name="Zhou Z."/>
            <person name="Hou R."/>
            <person name="Li X."/>
            <person name="Liu Y."/>
            <person name="Li H."/>
            <person name="Ning X."/>
            <person name="Lin Y."/>
            <person name="Zhao L."/>
            <person name="Xing Q."/>
            <person name="Dou J."/>
            <person name="Li Y."/>
            <person name="Mao J."/>
            <person name="Guo H."/>
            <person name="Dou H."/>
            <person name="Li T."/>
            <person name="Mu C."/>
            <person name="Jiang W."/>
            <person name="Fu Q."/>
            <person name="Fu X."/>
            <person name="Miao Y."/>
            <person name="Liu J."/>
            <person name="Yu Q."/>
            <person name="Li R."/>
            <person name="Liao H."/>
            <person name="Li X."/>
            <person name="Kong Y."/>
            <person name="Jiang Z."/>
            <person name="Chourrout D."/>
            <person name="Li R."/>
            <person name="Bao Z."/>
        </authorList>
    </citation>
    <scope>NUCLEOTIDE SEQUENCE [LARGE SCALE GENOMIC DNA]</scope>
    <source>
        <strain evidence="6 7">PY_sf001</strain>
    </source>
</reference>
<dbReference type="FunFam" id="1.10.1200.10:FF:000005">
    <property type="entry name" value="Nonribosomal peptide synthetase 1"/>
    <property type="match status" value="1"/>
</dbReference>
<keyword evidence="3" id="KW-0560">Oxidoreductase</keyword>
<dbReference type="InterPro" id="IPR045851">
    <property type="entry name" value="AMP-bd_C_sf"/>
</dbReference>
<dbReference type="InterPro" id="IPR000873">
    <property type="entry name" value="AMP-dep_synth/lig_dom"/>
</dbReference>